<evidence type="ECO:0000256" key="1">
    <source>
        <dbReference type="ARBA" id="ARBA00022723"/>
    </source>
</evidence>
<comment type="caution">
    <text evidence="5">The sequence shown here is derived from an EMBL/GenBank/DDBJ whole genome shotgun (WGS) entry which is preliminary data.</text>
</comment>
<dbReference type="SUPFAM" id="SSF48264">
    <property type="entry name" value="Cytochrome P450"/>
    <property type="match status" value="1"/>
</dbReference>
<protein>
    <submittedName>
        <fullName evidence="5">39558_t:CDS:1</fullName>
    </submittedName>
</protein>
<dbReference type="Proteomes" id="UP000789901">
    <property type="component" value="Unassembled WGS sequence"/>
</dbReference>
<dbReference type="PRINTS" id="PR00463">
    <property type="entry name" value="EP450I"/>
</dbReference>
<name>A0ABN7UTN1_GIGMA</name>
<organism evidence="5 6">
    <name type="scientific">Gigaspora margarita</name>
    <dbReference type="NCBI Taxonomy" id="4874"/>
    <lineage>
        <taxon>Eukaryota</taxon>
        <taxon>Fungi</taxon>
        <taxon>Fungi incertae sedis</taxon>
        <taxon>Mucoromycota</taxon>
        <taxon>Glomeromycotina</taxon>
        <taxon>Glomeromycetes</taxon>
        <taxon>Diversisporales</taxon>
        <taxon>Gigasporaceae</taxon>
        <taxon>Gigaspora</taxon>
    </lineage>
</organism>
<dbReference type="Gene3D" id="1.10.630.10">
    <property type="entry name" value="Cytochrome P450"/>
    <property type="match status" value="1"/>
</dbReference>
<reference evidence="5 6" key="1">
    <citation type="submission" date="2021-06" db="EMBL/GenBank/DDBJ databases">
        <authorList>
            <person name="Kallberg Y."/>
            <person name="Tangrot J."/>
            <person name="Rosling A."/>
        </authorList>
    </citation>
    <scope>NUCLEOTIDE SEQUENCE [LARGE SCALE GENOMIC DNA]</scope>
    <source>
        <strain evidence="5 6">120-4 pot B 10/14</strain>
    </source>
</reference>
<dbReference type="PANTHER" id="PTHR46300">
    <property type="entry name" value="P450, PUTATIVE (EUROFUNG)-RELATED-RELATED"/>
    <property type="match status" value="1"/>
</dbReference>
<evidence type="ECO:0000256" key="2">
    <source>
        <dbReference type="ARBA" id="ARBA00023002"/>
    </source>
</evidence>
<dbReference type="InterPro" id="IPR002401">
    <property type="entry name" value="Cyt_P450_E_grp-I"/>
</dbReference>
<dbReference type="EMBL" id="CAJVQB010005248">
    <property type="protein sequence ID" value="CAG8656893.1"/>
    <property type="molecule type" value="Genomic_DNA"/>
</dbReference>
<dbReference type="InterPro" id="IPR001128">
    <property type="entry name" value="Cyt_P450"/>
</dbReference>
<dbReference type="InterPro" id="IPR050364">
    <property type="entry name" value="Cytochrome_P450_fung"/>
</dbReference>
<evidence type="ECO:0000313" key="6">
    <source>
        <dbReference type="Proteomes" id="UP000789901"/>
    </source>
</evidence>
<evidence type="ECO:0000256" key="3">
    <source>
        <dbReference type="ARBA" id="ARBA00023004"/>
    </source>
</evidence>
<evidence type="ECO:0000313" key="5">
    <source>
        <dbReference type="EMBL" id="CAG8656893.1"/>
    </source>
</evidence>
<accession>A0ABN7UTN1</accession>
<evidence type="ECO:0000256" key="4">
    <source>
        <dbReference type="ARBA" id="ARBA00023033"/>
    </source>
</evidence>
<sequence length="337" mass="39104">MPNYYFYQVLSRSKGFIGFSYNERYRKLTFIMHGILSQRNVKEKSDLIDLKYRILMQNLKPQSTKMMVFILKISSTCSLEHYHSYKCSQTYKKLGDLFPILKWFSGNKFYNKVIEHRKVLESFYGSFVKEVKDDKEKKPCAIRDLLNKVDEGILDKLDIVHMTDNIFFAGTDTISASLTWIVAALANNPQVQSKAHEELDRVVGQSRLPTILDEPNISYIRAIIKEANSAAVFNIYGIHMDEKIYENPKEFNPERFLAGRRFCTGIHLAELELLLGVSRLLWSFKIENASPLGKNGKPIPINLDKARLGINVWPEEYHVKLVKRHDNVEKILFDISQ</sequence>
<keyword evidence="4" id="KW-0503">Monooxygenase</keyword>
<gene>
    <name evidence="5" type="ORF">GMARGA_LOCUS9665</name>
</gene>
<keyword evidence="6" id="KW-1185">Reference proteome</keyword>
<dbReference type="PRINTS" id="PR00385">
    <property type="entry name" value="P450"/>
</dbReference>
<keyword evidence="2" id="KW-0560">Oxidoreductase</keyword>
<dbReference type="InterPro" id="IPR036396">
    <property type="entry name" value="Cyt_P450_sf"/>
</dbReference>
<keyword evidence="1" id="KW-0479">Metal-binding</keyword>
<keyword evidence="3" id="KW-0408">Iron</keyword>
<dbReference type="PANTHER" id="PTHR46300:SF2">
    <property type="entry name" value="CYTOCHROME P450 MONOOXYGENASE ALNH-RELATED"/>
    <property type="match status" value="1"/>
</dbReference>
<dbReference type="Pfam" id="PF00067">
    <property type="entry name" value="p450"/>
    <property type="match status" value="2"/>
</dbReference>
<proteinExistence type="predicted"/>